<dbReference type="InterPro" id="IPR011990">
    <property type="entry name" value="TPR-like_helical_dom_sf"/>
</dbReference>
<gene>
    <name evidence="2" type="ORF">SteCoe_23360</name>
</gene>
<keyword evidence="3" id="KW-1185">Reference proteome</keyword>
<organism evidence="2 3">
    <name type="scientific">Stentor coeruleus</name>
    <dbReference type="NCBI Taxonomy" id="5963"/>
    <lineage>
        <taxon>Eukaryota</taxon>
        <taxon>Sar</taxon>
        <taxon>Alveolata</taxon>
        <taxon>Ciliophora</taxon>
        <taxon>Postciliodesmatophora</taxon>
        <taxon>Heterotrichea</taxon>
        <taxon>Heterotrichida</taxon>
        <taxon>Stentoridae</taxon>
        <taxon>Stentor</taxon>
    </lineage>
</organism>
<dbReference type="EMBL" id="MPUH01000592">
    <property type="protein sequence ID" value="OMJ77133.1"/>
    <property type="molecule type" value="Genomic_DNA"/>
</dbReference>
<evidence type="ECO:0000313" key="2">
    <source>
        <dbReference type="EMBL" id="OMJ77133.1"/>
    </source>
</evidence>
<dbReference type="GO" id="GO:0031416">
    <property type="term" value="C:NatB complex"/>
    <property type="evidence" value="ECO:0007669"/>
    <property type="project" value="TreeGrafter"/>
</dbReference>
<dbReference type="SUPFAM" id="SSF48452">
    <property type="entry name" value="TPR-like"/>
    <property type="match status" value="1"/>
</dbReference>
<dbReference type="PANTHER" id="PTHR22767">
    <property type="entry name" value="N-TERMINAL ACETYLTRANSFERASE-RELATED"/>
    <property type="match status" value="1"/>
</dbReference>
<protein>
    <submittedName>
        <fullName evidence="2">Uncharacterized protein</fullName>
    </submittedName>
</protein>
<dbReference type="Gene3D" id="1.25.40.1040">
    <property type="match status" value="1"/>
</dbReference>
<dbReference type="PANTHER" id="PTHR22767:SF3">
    <property type="entry name" value="N-ALPHA-ACETYLTRANSFERASE 25, NATB AUXILIARY SUBUNIT"/>
    <property type="match status" value="1"/>
</dbReference>
<comment type="caution">
    <text evidence="2">The sequence shown here is derived from an EMBL/GenBank/DDBJ whole genome shotgun (WGS) entry which is preliminary data.</text>
</comment>
<comment type="similarity">
    <text evidence="1">Belongs to the MDM20/NAA25 family.</text>
</comment>
<evidence type="ECO:0000313" key="3">
    <source>
        <dbReference type="Proteomes" id="UP000187209"/>
    </source>
</evidence>
<reference evidence="2 3" key="1">
    <citation type="submission" date="2016-11" db="EMBL/GenBank/DDBJ databases">
        <title>The macronuclear genome of Stentor coeruleus: a giant cell with tiny introns.</title>
        <authorList>
            <person name="Slabodnick M."/>
            <person name="Ruby J.G."/>
            <person name="Reiff S.B."/>
            <person name="Swart E.C."/>
            <person name="Gosai S."/>
            <person name="Prabakaran S."/>
            <person name="Witkowska E."/>
            <person name="Larue G.E."/>
            <person name="Fisher S."/>
            <person name="Freeman R.M."/>
            <person name="Gunawardena J."/>
            <person name="Chu W."/>
            <person name="Stover N.A."/>
            <person name="Gregory B.D."/>
            <person name="Nowacki M."/>
            <person name="Derisi J."/>
            <person name="Roy S.W."/>
            <person name="Marshall W.F."/>
            <person name="Sood P."/>
        </authorList>
    </citation>
    <scope>NUCLEOTIDE SEQUENCE [LARGE SCALE GENOMIC DNA]</scope>
    <source>
        <strain evidence="2">WM001</strain>
    </source>
</reference>
<proteinExistence type="inferred from homology"/>
<accession>A0A1R2BK31</accession>
<dbReference type="OrthoDB" id="1874341at2759"/>
<dbReference type="Proteomes" id="UP000187209">
    <property type="component" value="Unassembled WGS sequence"/>
</dbReference>
<name>A0A1R2BK31_9CILI</name>
<dbReference type="AlphaFoldDB" id="A0A1R2BK31"/>
<evidence type="ECO:0000256" key="1">
    <source>
        <dbReference type="ARBA" id="ARBA00006298"/>
    </source>
</evidence>
<sequence length="881" mass="101652">MSTEMTPGVERKLRLIHDLIESKQFKKALKQCNTSLKKSDNLMLLTMKSFVLQKLGEEQESLAVIEDVINHNPTNQTLLDLITIVLKSLNRYDRLNQLYAEAFKRNPTRESGETLFNSYASNFNYDEQYKIAFQLYKTFNDLKYCILAVESICLIAMHDPSQVKLLNLATLFFGKIKQNKGLIPIAELVELELVIENLKGKDLEVLRILQESREVLSDAIIREAEVHQKLKNNIKALSLIKELMIKEEVTPNLTVFTKYVDIVISGIQGSVDIQAQELQCKDLLEEIVEEGKTAVVIAYSVLSTLSKSPSSSRNFKRTCQLAIFHLFACLIEKNYLHNYTELILPKIQEYIRDYCDIPSVIEDLKNVLSILTDDEVGKLMESIQDFNMPDVTGIKDLCKVLAYVKLAYKFAKPLDLGILLNLYKKSLTLEASPKKGEHRLGDIIMMIVSKHFTSTHYVPQVLLEHAIPQSPYNYFLKLQLINNYSKTEFTKKIIEVYESLDIKSVQHESLGYLVFGELNDWRLWKTDLSKMSNSSEKFHRYYAIDLAESTNQAYQHHHVAQVLDFANFKHKVDSSLYFHMTQISSIYMELAKKLQEGSYKMNTDFIHKNLSEFTETFDTNVLNDYLKIKEKPNTREIFGRWSNMHVFDFERLAIAFICEHSSESTKTQTTLQKMQEVFSQMQNVNSFYIECYKGILDTMSVLCVLKAGDLENGTKLMSNALETMEKLKKIASEFELFQRFKNGQEFVYECFMDDLKKIAFSANCFEPIIAMVLNFLKGMVPQSKSSKKGKKTTVDTFSVYKGVIARVIEMSESFLQLLQNEEFLRYIDSDSKIQREIEQIPLDEVNKAEKMAEIIQARRGLIKEICVEIHSIKSSSSTLFR</sequence>
<dbReference type="InterPro" id="IPR019183">
    <property type="entry name" value="NAA25_NatB_aux_su"/>
</dbReference>
<dbReference type="Pfam" id="PF09797">
    <property type="entry name" value="NatB_MDM20"/>
    <property type="match status" value="1"/>
</dbReference>